<evidence type="ECO:0000313" key="3">
    <source>
        <dbReference type="Proteomes" id="UP001165060"/>
    </source>
</evidence>
<feature type="compositionally biased region" description="Basic and acidic residues" evidence="1">
    <location>
        <begin position="790"/>
        <end position="816"/>
    </location>
</feature>
<gene>
    <name evidence="2" type="ORF">TeGR_g372</name>
</gene>
<feature type="compositionally biased region" description="Gly residues" evidence="1">
    <location>
        <begin position="609"/>
        <end position="622"/>
    </location>
</feature>
<feature type="compositionally biased region" description="Gly residues" evidence="1">
    <location>
        <begin position="634"/>
        <end position="676"/>
    </location>
</feature>
<organism evidence="2 3">
    <name type="scientific">Tetraparma gracilis</name>
    <dbReference type="NCBI Taxonomy" id="2962635"/>
    <lineage>
        <taxon>Eukaryota</taxon>
        <taxon>Sar</taxon>
        <taxon>Stramenopiles</taxon>
        <taxon>Ochrophyta</taxon>
        <taxon>Bolidophyceae</taxon>
        <taxon>Parmales</taxon>
        <taxon>Triparmaceae</taxon>
        <taxon>Tetraparma</taxon>
    </lineage>
</organism>
<protein>
    <submittedName>
        <fullName evidence="2">Uncharacterized protein</fullName>
    </submittedName>
</protein>
<evidence type="ECO:0000256" key="1">
    <source>
        <dbReference type="SAM" id="MobiDB-lite"/>
    </source>
</evidence>
<comment type="caution">
    <text evidence="2">The sequence shown here is derived from an EMBL/GenBank/DDBJ whole genome shotgun (WGS) entry which is preliminary data.</text>
</comment>
<feature type="region of interest" description="Disordered" evidence="1">
    <location>
        <begin position="392"/>
        <end position="426"/>
    </location>
</feature>
<proteinExistence type="predicted"/>
<feature type="compositionally biased region" description="Gly residues" evidence="1">
    <location>
        <begin position="695"/>
        <end position="708"/>
    </location>
</feature>
<feature type="compositionally biased region" description="Low complexity" evidence="1">
    <location>
        <begin position="550"/>
        <end position="559"/>
    </location>
</feature>
<feature type="compositionally biased region" description="Low complexity" evidence="1">
    <location>
        <begin position="756"/>
        <end position="767"/>
    </location>
</feature>
<accession>A0ABQ6N2V7</accession>
<feature type="compositionally biased region" description="Gly residues" evidence="1">
    <location>
        <begin position="560"/>
        <end position="593"/>
    </location>
</feature>
<feature type="region of interest" description="Disordered" evidence="1">
    <location>
        <begin position="534"/>
        <end position="833"/>
    </location>
</feature>
<name>A0ABQ6N2V7_9STRA</name>
<dbReference type="Proteomes" id="UP001165060">
    <property type="component" value="Unassembled WGS sequence"/>
</dbReference>
<dbReference type="EMBL" id="BRYB01000861">
    <property type="protein sequence ID" value="GMI39188.1"/>
    <property type="molecule type" value="Genomic_DNA"/>
</dbReference>
<feature type="compositionally biased region" description="Low complexity" evidence="1">
    <location>
        <begin position="415"/>
        <end position="426"/>
    </location>
</feature>
<reference evidence="2 3" key="1">
    <citation type="journal article" date="2023" name="Commun. Biol.">
        <title>Genome analysis of Parmales, the sister group of diatoms, reveals the evolutionary specialization of diatoms from phago-mixotrophs to photoautotrophs.</title>
        <authorList>
            <person name="Ban H."/>
            <person name="Sato S."/>
            <person name="Yoshikawa S."/>
            <person name="Yamada K."/>
            <person name="Nakamura Y."/>
            <person name="Ichinomiya M."/>
            <person name="Sato N."/>
            <person name="Blanc-Mathieu R."/>
            <person name="Endo H."/>
            <person name="Kuwata A."/>
            <person name="Ogata H."/>
        </authorList>
    </citation>
    <scope>NUCLEOTIDE SEQUENCE [LARGE SCALE GENOMIC DNA]</scope>
</reference>
<evidence type="ECO:0000313" key="2">
    <source>
        <dbReference type="EMBL" id="GMI39188.1"/>
    </source>
</evidence>
<keyword evidence="3" id="KW-1185">Reference proteome</keyword>
<sequence length="833" mass="86321">MQWGGSGQKQQPRESIFDQLHNRAQLGRCVGNMLRESCHGVPEILIVEFMKEVKSGGAERLNRVKRVKIDAAQHPMSDAVRGWVQKKTGEALSSSRTRFSVKALTKLLGQKPGSVSIWPQGGQGGGVAVLGRSGKKLLAVCISCKTHGFSLCDLIVGCWGKEVHGITLAEAWSFNETMLKEKCLGAGQQLSLSVVAFSLGGASAVSGGNSDESGDSWENFTPFSFEGEGAARAEHFVLLMAHVLVERGHFMTVDKAMSAARTLATWWTHAEYNLVMKILLHGFDYDWSTTWEVTRTICDKCLLLFKVFNAFQLYYGEGVFIQAAGMFSLNNKTSGVFTDDSSEVSKIPRTEFQALLVKAAASKSALDASRASSAEAAPMLLDVAGEADAVPGADVASDASPGGSLVVPRPEATTAPGAASAPLAASGGMGGASSASPLAAAASASRVRAAEKKGSAKVFLPPCKLESPTRTQLEQYSWSVSESNSRPGTLKYKFAGYGIMMARAPTWLEVQAVRANGVEHVLLPVNVTREDLDTTFNGLPRESKKRPHESSTSTSTSTSPGGGGGGGYGGPPGGGGGYGGGLPPGGGYGGGGHDQPPPWRPDNRPAWQTGGGDEYGGGGGQYGRAPAPSSGQRYDGGGGGGYGGPPGGGGGGGYGGPPGGGGGYGGGPPPGGGYGDGGHDQAPPGRPDNRPARQTGGGDWYGRGGGQYGRAPAPSSGQRYDGAGYAVPAPNAPAPAPVPSPSPSSRGGGHDEQRSSQRSSQESSQQSLAVYDRYASFSRGGAYRRSGGSLRHDDREPSSSYRERDSHRSSRDDPSSHSRGRSGGGGDFGKRKR</sequence>
<feature type="compositionally biased region" description="Pro residues" evidence="1">
    <location>
        <begin position="730"/>
        <end position="742"/>
    </location>
</feature>
<feature type="compositionally biased region" description="Low complexity" evidence="1">
    <location>
        <begin position="776"/>
        <end position="789"/>
    </location>
</feature>